<organism evidence="1 2">
    <name type="scientific">Chlamydomonas eustigma</name>
    <dbReference type="NCBI Taxonomy" id="1157962"/>
    <lineage>
        <taxon>Eukaryota</taxon>
        <taxon>Viridiplantae</taxon>
        <taxon>Chlorophyta</taxon>
        <taxon>core chlorophytes</taxon>
        <taxon>Chlorophyceae</taxon>
        <taxon>CS clade</taxon>
        <taxon>Chlamydomonadales</taxon>
        <taxon>Chlamydomonadaceae</taxon>
        <taxon>Chlamydomonas</taxon>
    </lineage>
</organism>
<accession>A0A250X7A7</accession>
<dbReference type="Proteomes" id="UP000232323">
    <property type="component" value="Unassembled WGS sequence"/>
</dbReference>
<comment type="caution">
    <text evidence="1">The sequence shown here is derived from an EMBL/GenBank/DDBJ whole genome shotgun (WGS) entry which is preliminary data.</text>
</comment>
<evidence type="ECO:0000313" key="1">
    <source>
        <dbReference type="EMBL" id="GAX78973.1"/>
    </source>
</evidence>
<name>A0A250X7A7_9CHLO</name>
<keyword evidence="2" id="KW-1185">Reference proteome</keyword>
<evidence type="ECO:0000313" key="2">
    <source>
        <dbReference type="Proteomes" id="UP000232323"/>
    </source>
</evidence>
<reference evidence="1 2" key="1">
    <citation type="submission" date="2017-08" db="EMBL/GenBank/DDBJ databases">
        <title>Acidophilic green algal genome provides insights into adaptation to an acidic environment.</title>
        <authorList>
            <person name="Hirooka S."/>
            <person name="Hirose Y."/>
            <person name="Kanesaki Y."/>
            <person name="Higuchi S."/>
            <person name="Fujiwara T."/>
            <person name="Onuma R."/>
            <person name="Era A."/>
            <person name="Ohbayashi R."/>
            <person name="Uzuka A."/>
            <person name="Nozaki H."/>
            <person name="Yoshikawa H."/>
            <person name="Miyagishima S.Y."/>
        </authorList>
    </citation>
    <scope>NUCLEOTIDE SEQUENCE [LARGE SCALE GENOMIC DNA]</scope>
    <source>
        <strain evidence="1 2">NIES-2499</strain>
    </source>
</reference>
<dbReference type="AlphaFoldDB" id="A0A250X7A7"/>
<dbReference type="OrthoDB" id="498415at2759"/>
<protein>
    <recommendedName>
        <fullName evidence="3">PI3K/PI4K catalytic domain-containing protein</fullName>
    </recommendedName>
</protein>
<gene>
    <name evidence="1" type="ORF">CEUSTIGMA_g6413.t1</name>
</gene>
<dbReference type="EMBL" id="BEGY01000037">
    <property type="protein sequence ID" value="GAX78973.1"/>
    <property type="molecule type" value="Genomic_DNA"/>
</dbReference>
<sequence length="375" mass="42646">MASGDMLFGSYYAHEPGGSPSWLFQVRTNKTASGWAVVKTWCVPVLKVKQRGYAPCSPQKAFTQVKLLLAQQKLSRECGFNQIVPKLWIEPIHGIVPGHGFHIDWLGLWFDIAEGVSVQNIQESGQPPMKPELMLDIFHTINHTEIKLSALFDVLTSQCDRHQQNMFVTKDRKLMIIDNDQVYATSWRKCGFDSMILPTTQKFMINHVGFFYVLKYPHYTPEGPPKTCDTKLNPLLLLDYRCHVNNGSIGFDYPPQVQQCMANLAKKSPNEIYLEYGYPVLRMAEALWNRSRDMTEHGFEWTLLRGEPTNQPMHRYKMAPACCKMHFESAGHKYVCDTPGYHQMSAIPYGNPWHGGKWHGAPGKDTGTYVGGEGL</sequence>
<proteinExistence type="predicted"/>
<evidence type="ECO:0008006" key="3">
    <source>
        <dbReference type="Google" id="ProtNLM"/>
    </source>
</evidence>